<evidence type="ECO:0000256" key="10">
    <source>
        <dbReference type="ARBA" id="ARBA00051425"/>
    </source>
</evidence>
<evidence type="ECO:0000256" key="7">
    <source>
        <dbReference type="ARBA" id="ARBA00023004"/>
    </source>
</evidence>
<dbReference type="EC" id="2.8.4.3" evidence="9 14"/>
<dbReference type="PROSITE" id="PS01278">
    <property type="entry name" value="MTTASE_RADICAL"/>
    <property type="match status" value="1"/>
</dbReference>
<evidence type="ECO:0000256" key="8">
    <source>
        <dbReference type="ARBA" id="ARBA00023014"/>
    </source>
</evidence>
<keyword evidence="3 14" id="KW-0808">Transferase</keyword>
<keyword evidence="4 14" id="KW-0949">S-adenosyl-L-methionine</keyword>
<comment type="cofactor">
    <cofactor evidence="14">
        <name>[4Fe-4S] cluster</name>
        <dbReference type="ChEBI" id="CHEBI:49883"/>
    </cofactor>
    <text evidence="14">Binds 2 [4Fe-4S] clusters. One cluster is coordinated with 3 cysteines and an exchangeable S-adenosyl-L-methionine.</text>
</comment>
<comment type="catalytic activity">
    <reaction evidence="10 14">
        <text>N(6)-dimethylallyladenosine(37) in tRNA + (sulfur carrier)-SH + AH2 + 2 S-adenosyl-L-methionine = 2-methylsulfanyl-N(6)-dimethylallyladenosine(37) in tRNA + (sulfur carrier)-H + 5'-deoxyadenosine + L-methionine + A + S-adenosyl-L-homocysteine + 2 H(+)</text>
        <dbReference type="Rhea" id="RHEA:37067"/>
        <dbReference type="Rhea" id="RHEA-COMP:10375"/>
        <dbReference type="Rhea" id="RHEA-COMP:10376"/>
        <dbReference type="Rhea" id="RHEA-COMP:14737"/>
        <dbReference type="Rhea" id="RHEA-COMP:14739"/>
        <dbReference type="ChEBI" id="CHEBI:13193"/>
        <dbReference type="ChEBI" id="CHEBI:15378"/>
        <dbReference type="ChEBI" id="CHEBI:17319"/>
        <dbReference type="ChEBI" id="CHEBI:17499"/>
        <dbReference type="ChEBI" id="CHEBI:29917"/>
        <dbReference type="ChEBI" id="CHEBI:57844"/>
        <dbReference type="ChEBI" id="CHEBI:57856"/>
        <dbReference type="ChEBI" id="CHEBI:59789"/>
        <dbReference type="ChEBI" id="CHEBI:64428"/>
        <dbReference type="ChEBI" id="CHEBI:74415"/>
        <dbReference type="ChEBI" id="CHEBI:74417"/>
        <dbReference type="EC" id="2.8.4.3"/>
    </reaction>
</comment>
<dbReference type="AlphaFoldDB" id="A0A1G6LWK0"/>
<comment type="subcellular location">
    <subcellularLocation>
        <location evidence="14">Cytoplasm</location>
    </subcellularLocation>
</comment>
<evidence type="ECO:0000256" key="5">
    <source>
        <dbReference type="ARBA" id="ARBA00022694"/>
    </source>
</evidence>
<comment type="similarity">
    <text evidence="14">Belongs to the methylthiotransferase family. MiaB subfamily.</text>
</comment>
<dbReference type="InterPro" id="IPR013848">
    <property type="entry name" value="Methylthiotransferase_N"/>
</dbReference>
<organism evidence="19 20">
    <name type="scientific">Actinokineospora iranica</name>
    <dbReference type="NCBI Taxonomy" id="1271860"/>
    <lineage>
        <taxon>Bacteria</taxon>
        <taxon>Bacillati</taxon>
        <taxon>Actinomycetota</taxon>
        <taxon>Actinomycetes</taxon>
        <taxon>Pseudonocardiales</taxon>
        <taxon>Pseudonocardiaceae</taxon>
        <taxon>Actinokineospora</taxon>
    </lineage>
</organism>
<name>A0A1G6LWK0_9PSEU</name>
<dbReference type="InterPro" id="IPR006638">
    <property type="entry name" value="Elp3/MiaA/NifB-like_rSAM"/>
</dbReference>
<evidence type="ECO:0000256" key="14">
    <source>
        <dbReference type="HAMAP-Rule" id="MF_01864"/>
    </source>
</evidence>
<dbReference type="PANTHER" id="PTHR43020:SF2">
    <property type="entry name" value="MITOCHONDRIAL TRNA METHYLTHIOTRANSFERASE CDK5RAP1"/>
    <property type="match status" value="1"/>
</dbReference>
<gene>
    <name evidence="14" type="primary">miaB</name>
    <name evidence="19" type="ORF">SAMN05216174_102255</name>
</gene>
<evidence type="ECO:0000256" key="2">
    <source>
        <dbReference type="ARBA" id="ARBA00022485"/>
    </source>
</evidence>
<dbReference type="InterPro" id="IPR002792">
    <property type="entry name" value="TRAM_dom"/>
</dbReference>
<feature type="binding site" evidence="14">
    <location>
        <position position="187"/>
    </location>
    <ligand>
        <name>[4Fe-4S] cluster</name>
        <dbReference type="ChEBI" id="CHEBI:49883"/>
        <label>2</label>
        <note>4Fe-4S-S-AdoMet</note>
    </ligand>
</feature>
<feature type="binding site" evidence="14">
    <location>
        <position position="184"/>
    </location>
    <ligand>
        <name>[4Fe-4S] cluster</name>
        <dbReference type="ChEBI" id="CHEBI:49883"/>
        <label>2</label>
        <note>4Fe-4S-S-AdoMet</note>
    </ligand>
</feature>
<evidence type="ECO:0000256" key="1">
    <source>
        <dbReference type="ARBA" id="ARBA00003234"/>
    </source>
</evidence>
<dbReference type="InterPro" id="IPR005839">
    <property type="entry name" value="Methylthiotransferase"/>
</dbReference>
<dbReference type="CDD" id="cd01335">
    <property type="entry name" value="Radical_SAM"/>
    <property type="match status" value="1"/>
</dbReference>
<dbReference type="Gene3D" id="3.80.30.20">
    <property type="entry name" value="tm_1862 like domain"/>
    <property type="match status" value="1"/>
</dbReference>
<dbReference type="HAMAP" id="MF_01864">
    <property type="entry name" value="tRNA_metthiotr_MiaB"/>
    <property type="match status" value="1"/>
</dbReference>
<dbReference type="InterPro" id="IPR058240">
    <property type="entry name" value="rSAM_sf"/>
</dbReference>
<dbReference type="SFLD" id="SFLDF00273">
    <property type="entry name" value="(dimethylallyl)adenosine_tRNA"/>
    <property type="match status" value="1"/>
</dbReference>
<dbReference type="FunFam" id="3.40.50.12160:FF:000003">
    <property type="entry name" value="CDK5 regulatory subunit-associated protein 1"/>
    <property type="match status" value="1"/>
</dbReference>
<evidence type="ECO:0000256" key="4">
    <source>
        <dbReference type="ARBA" id="ARBA00022691"/>
    </source>
</evidence>
<keyword evidence="5 14" id="KW-0819">tRNA processing</keyword>
<dbReference type="SUPFAM" id="SSF102114">
    <property type="entry name" value="Radical SAM enzymes"/>
    <property type="match status" value="1"/>
</dbReference>
<dbReference type="NCBIfam" id="TIGR01574">
    <property type="entry name" value="miaB-methiolase"/>
    <property type="match status" value="1"/>
</dbReference>
<dbReference type="InterPro" id="IPR007197">
    <property type="entry name" value="rSAM"/>
</dbReference>
<evidence type="ECO:0000256" key="11">
    <source>
        <dbReference type="ARBA" id="ARBA00068570"/>
    </source>
</evidence>
<dbReference type="PROSITE" id="PS51918">
    <property type="entry name" value="RADICAL_SAM"/>
    <property type="match status" value="1"/>
</dbReference>
<evidence type="ECO:0000256" key="12">
    <source>
        <dbReference type="ARBA" id="ARBA00080698"/>
    </source>
</evidence>
<feature type="binding site" evidence="14">
    <location>
        <position position="106"/>
    </location>
    <ligand>
        <name>[4Fe-4S] cluster</name>
        <dbReference type="ChEBI" id="CHEBI:49883"/>
        <label>1</label>
    </ligand>
</feature>
<dbReference type="FunFam" id="3.80.30.20:FF:000001">
    <property type="entry name" value="tRNA-2-methylthio-N(6)-dimethylallyladenosine synthase 2"/>
    <property type="match status" value="1"/>
</dbReference>
<dbReference type="PROSITE" id="PS51449">
    <property type="entry name" value="MTTASE_N"/>
    <property type="match status" value="1"/>
</dbReference>
<dbReference type="GO" id="GO:0005829">
    <property type="term" value="C:cytosol"/>
    <property type="evidence" value="ECO:0007669"/>
    <property type="project" value="TreeGrafter"/>
</dbReference>
<dbReference type="Proteomes" id="UP000199501">
    <property type="component" value="Unassembled WGS sequence"/>
</dbReference>
<dbReference type="GO" id="GO:0046872">
    <property type="term" value="F:metal ion binding"/>
    <property type="evidence" value="ECO:0007669"/>
    <property type="project" value="UniProtKB-KW"/>
</dbReference>
<dbReference type="PROSITE" id="PS50926">
    <property type="entry name" value="TRAM"/>
    <property type="match status" value="1"/>
</dbReference>
<evidence type="ECO:0000256" key="9">
    <source>
        <dbReference type="ARBA" id="ARBA00033765"/>
    </source>
</evidence>
<evidence type="ECO:0000256" key="3">
    <source>
        <dbReference type="ARBA" id="ARBA00022679"/>
    </source>
</evidence>
<evidence type="ECO:0000256" key="13">
    <source>
        <dbReference type="ARBA" id="ARBA00081141"/>
    </source>
</evidence>
<reference evidence="20" key="1">
    <citation type="submission" date="2016-10" db="EMBL/GenBank/DDBJ databases">
        <authorList>
            <person name="Varghese N."/>
            <person name="Submissions S."/>
        </authorList>
    </citation>
    <scope>NUCLEOTIDE SEQUENCE [LARGE SCALE GENOMIC DNA]</scope>
    <source>
        <strain evidence="20">IBRC-M 10403</strain>
    </source>
</reference>
<dbReference type="SFLD" id="SFLDG01061">
    <property type="entry name" value="methylthiotransferase"/>
    <property type="match status" value="1"/>
</dbReference>
<dbReference type="PANTHER" id="PTHR43020">
    <property type="entry name" value="CDK5 REGULATORY SUBUNIT-ASSOCIATED PROTEIN 1"/>
    <property type="match status" value="1"/>
</dbReference>
<dbReference type="SMART" id="SM00729">
    <property type="entry name" value="Elp3"/>
    <property type="match status" value="1"/>
</dbReference>
<dbReference type="SFLD" id="SFLDS00029">
    <property type="entry name" value="Radical_SAM"/>
    <property type="match status" value="1"/>
</dbReference>
<dbReference type="Pfam" id="PF04055">
    <property type="entry name" value="Radical_SAM"/>
    <property type="match status" value="1"/>
</dbReference>
<dbReference type="InterPro" id="IPR038135">
    <property type="entry name" value="Methylthiotransferase_N_sf"/>
</dbReference>
<protein>
    <recommendedName>
        <fullName evidence="11 14">tRNA-2-methylthio-N(6)-dimethylallyladenosine synthase</fullName>
        <ecNumber evidence="9 14">2.8.4.3</ecNumber>
    </recommendedName>
    <alternativeName>
        <fullName evidence="13 14">(Dimethylallyl)adenosine tRNA methylthiotransferase MiaB</fullName>
    </alternativeName>
    <alternativeName>
        <fullName evidence="12 14">tRNA-i(6)A37 methylthiotransferase</fullName>
    </alternativeName>
</protein>
<dbReference type="Gene3D" id="3.40.50.12160">
    <property type="entry name" value="Methylthiotransferase, N-terminal domain"/>
    <property type="match status" value="1"/>
</dbReference>
<dbReference type="NCBIfam" id="TIGR00089">
    <property type="entry name" value="MiaB/RimO family radical SAM methylthiotransferase"/>
    <property type="match status" value="1"/>
</dbReference>
<dbReference type="GO" id="GO:0051539">
    <property type="term" value="F:4 iron, 4 sulfur cluster binding"/>
    <property type="evidence" value="ECO:0007669"/>
    <property type="project" value="UniProtKB-UniRule"/>
</dbReference>
<keyword evidence="2 14" id="KW-0004">4Fe-4S</keyword>
<feature type="binding site" evidence="14">
    <location>
        <position position="72"/>
    </location>
    <ligand>
        <name>[4Fe-4S] cluster</name>
        <dbReference type="ChEBI" id="CHEBI:49883"/>
        <label>1</label>
    </ligand>
</feature>
<feature type="binding site" evidence="14">
    <location>
        <position position="180"/>
    </location>
    <ligand>
        <name>[4Fe-4S] cluster</name>
        <dbReference type="ChEBI" id="CHEBI:49883"/>
        <label>2</label>
        <note>4Fe-4S-S-AdoMet</note>
    </ligand>
</feature>
<dbReference type="Pfam" id="PF00919">
    <property type="entry name" value="UPF0004"/>
    <property type="match status" value="1"/>
</dbReference>
<feature type="domain" description="TRAM" evidence="16">
    <location>
        <begin position="399"/>
        <end position="467"/>
    </location>
</feature>
<dbReference type="GO" id="GO:0035597">
    <property type="term" value="F:tRNA-2-methylthio-N(6)-dimethylallyladenosine(37) synthase activity"/>
    <property type="evidence" value="ECO:0007669"/>
    <property type="project" value="UniProtKB-EC"/>
</dbReference>
<accession>A0A1G6LWK0</accession>
<feature type="domain" description="Radical SAM core" evidence="18">
    <location>
        <begin position="166"/>
        <end position="397"/>
    </location>
</feature>
<dbReference type="EMBL" id="FMZZ01000002">
    <property type="protein sequence ID" value="SDC47115.1"/>
    <property type="molecule type" value="Genomic_DNA"/>
</dbReference>
<comment type="function">
    <text evidence="1 14">Catalyzes the methylthiolation of N6-(dimethylallyl)adenosine (i(6)A), leading to the formation of 2-methylthio-N6-(dimethylallyl)adenosine (ms(2)i(6)A) at position 37 in tRNAs that read codons beginning with uridine.</text>
</comment>
<keyword evidence="14" id="KW-0963">Cytoplasm</keyword>
<dbReference type="InterPro" id="IPR006463">
    <property type="entry name" value="MiaB_methiolase"/>
</dbReference>
<comment type="subunit">
    <text evidence="14">Monomer.</text>
</comment>
<evidence type="ECO:0000256" key="15">
    <source>
        <dbReference type="SAM" id="MobiDB-lite"/>
    </source>
</evidence>
<keyword evidence="6 14" id="KW-0479">Metal-binding</keyword>
<proteinExistence type="inferred from homology"/>
<evidence type="ECO:0000256" key="6">
    <source>
        <dbReference type="ARBA" id="ARBA00022723"/>
    </source>
</evidence>
<feature type="domain" description="MTTase N-terminal" evidence="17">
    <location>
        <begin position="27"/>
        <end position="143"/>
    </location>
</feature>
<evidence type="ECO:0000259" key="18">
    <source>
        <dbReference type="PROSITE" id="PS51918"/>
    </source>
</evidence>
<evidence type="ECO:0000313" key="20">
    <source>
        <dbReference type="Proteomes" id="UP000199501"/>
    </source>
</evidence>
<evidence type="ECO:0000259" key="16">
    <source>
        <dbReference type="PROSITE" id="PS50926"/>
    </source>
</evidence>
<keyword evidence="7 14" id="KW-0408">Iron</keyword>
<evidence type="ECO:0000259" key="17">
    <source>
        <dbReference type="PROSITE" id="PS51449"/>
    </source>
</evidence>
<dbReference type="InterPro" id="IPR023404">
    <property type="entry name" value="rSAM_horseshoe"/>
</dbReference>
<evidence type="ECO:0000313" key="19">
    <source>
        <dbReference type="EMBL" id="SDC47115.1"/>
    </source>
</evidence>
<feature type="binding site" evidence="14">
    <location>
        <position position="36"/>
    </location>
    <ligand>
        <name>[4Fe-4S] cluster</name>
        <dbReference type="ChEBI" id="CHEBI:49883"/>
        <label>1</label>
    </ligand>
</feature>
<feature type="region of interest" description="Disordered" evidence="15">
    <location>
        <begin position="1"/>
        <end position="21"/>
    </location>
</feature>
<sequence length="513" mass="55268">MVTDGYRDSSPCASGPGVPSVTEMSARTYQVRTYGCQMNVHDSERLSGLLEDAGYVAAPAGEQADVVVFNTCAVRENADNKLYGNLGHLAPAKTANPDMQIAVGGCLAQKDRGEIVKRAPWVDVVFGTHNIGSLPALLDRARHNRRAEVEILESLEVFPSTLPARRDSAHSGWVSISVGCNNTCTFCIVPALRGKEKDRRPGDVLAEVAALAAEGVLEVTLLGQNVNSYGVEFGDRYAFGKLLRACGDIEGLERVRFTSPHPKDFTDDVIAAMAETPNVCHQLHMPLQSGSDRLLKEMRRSYRSARYLSIIDSVRAAMPDAAITTDIIVGFPGETEDDFQATLDVVRQARFTGAFTFQYSKRPGTPAASMAGQLPKEIVQERYDRLVELQNGIAWELNKEQVGRAVEVVVATGEGRKDADTHRMSGRARDNRLVHFAPGDNDIRPGDVVETVVTYAAPHHLVADGPVLSHRRTRAGDHFAAGIRPKTPGVGLGLPAFGAPPPLPAPTGGCAVG</sequence>
<dbReference type="STRING" id="1271860.SAMN05216174_102255"/>
<keyword evidence="20" id="KW-1185">Reference proteome</keyword>
<keyword evidence="8 14" id="KW-0411">Iron-sulfur</keyword>
<dbReference type="SFLD" id="SFLDG01082">
    <property type="entry name" value="B12-binding_domain_containing"/>
    <property type="match status" value="1"/>
</dbReference>
<dbReference type="InterPro" id="IPR020612">
    <property type="entry name" value="Methylthiotransferase_CS"/>
</dbReference>